<reference evidence="1" key="1">
    <citation type="submission" date="2018-05" db="EMBL/GenBank/DDBJ databases">
        <authorList>
            <person name="Lanie J.A."/>
            <person name="Ng W.-L."/>
            <person name="Kazmierczak K.M."/>
            <person name="Andrzejewski T.M."/>
            <person name="Davidsen T.M."/>
            <person name="Wayne K.J."/>
            <person name="Tettelin H."/>
            <person name="Glass J.I."/>
            <person name="Rusch D."/>
            <person name="Podicherti R."/>
            <person name="Tsui H.-C.T."/>
            <person name="Winkler M.E."/>
        </authorList>
    </citation>
    <scope>NUCLEOTIDE SEQUENCE</scope>
</reference>
<gene>
    <name evidence="1" type="ORF">METZ01_LOCUS430947</name>
</gene>
<proteinExistence type="predicted"/>
<name>A0A382Y4A9_9ZZZZ</name>
<organism evidence="1">
    <name type="scientific">marine metagenome</name>
    <dbReference type="NCBI Taxonomy" id="408172"/>
    <lineage>
        <taxon>unclassified sequences</taxon>
        <taxon>metagenomes</taxon>
        <taxon>ecological metagenomes</taxon>
    </lineage>
</organism>
<accession>A0A382Y4A9</accession>
<protein>
    <submittedName>
        <fullName evidence="1">Uncharacterized protein</fullName>
    </submittedName>
</protein>
<evidence type="ECO:0000313" key="1">
    <source>
        <dbReference type="EMBL" id="SVD78093.1"/>
    </source>
</evidence>
<sequence>MSDQGIISSAGTVDAMKKAEALRKQYHSVLPSIQEVGEVVRWVGDGIGLSSGSFRWMFTDIATWQKKVTPGESYIMVESVLEETRFPTWVEARDYLIAEDNFHAKRYHQATVEFVDEDEDE</sequence>
<dbReference type="EMBL" id="UINC01172817">
    <property type="protein sequence ID" value="SVD78093.1"/>
    <property type="molecule type" value="Genomic_DNA"/>
</dbReference>
<dbReference type="AlphaFoldDB" id="A0A382Y4A9"/>